<dbReference type="RefSeq" id="WP_039345310.1">
    <property type="nucleotide sequence ID" value="NZ_JSXC01000003.1"/>
</dbReference>
<organism evidence="4 5">
    <name type="scientific">Pectobacterium fontis</name>
    <dbReference type="NCBI Taxonomy" id="2558042"/>
    <lineage>
        <taxon>Bacteria</taxon>
        <taxon>Pseudomonadati</taxon>
        <taxon>Pseudomonadota</taxon>
        <taxon>Gammaproteobacteria</taxon>
        <taxon>Enterobacterales</taxon>
        <taxon>Pectobacteriaceae</taxon>
        <taxon>Pectobacterium</taxon>
    </lineage>
</organism>
<dbReference type="Pfam" id="PF00328">
    <property type="entry name" value="His_Phos_2"/>
    <property type="match status" value="1"/>
</dbReference>
<dbReference type="SUPFAM" id="SSF53254">
    <property type="entry name" value="Phosphoglycerate mutase-like"/>
    <property type="match status" value="1"/>
</dbReference>
<dbReference type="Gene3D" id="3.40.50.1240">
    <property type="entry name" value="Phosphoglycerate mutase-like"/>
    <property type="match status" value="2"/>
</dbReference>
<sequence length="437" mass="49106">MLSHTTLRMPRSLLIIMIIISSFSTQAQDQDRYRLEKVVEVSRHGVRPPTESNTTALESGTARQWPQWVTREGELTGHGYAATVLKGRYEGEYYRQQHLLVLASGCPADQQIYVLASPLQRTRATAQAYLDGMFPGCGVAMHRVEDEKQDPLFHGNKMGIGTLDPERAKVEVQKAMGGNLDAAYQRLKPSVERLKQIVCETDKPCPVFDKPWAFKQDKEGEMSISGLNTLANMSEVFLLEYSENLPLTQVAFGHVHNAQDLIPLMAPMTAKYDFTNDVPYIAQRGGSLFMQQIAQALAQGTPAEQDTAHGEPPAVPYLLYVAHDTNIAYLRTLLQFHWQLPGNTADNIPPAGSLVFERWRDTTTQQRFLRIYFQTQSLDQIRSLTPLSDQQPLLKEEWTSQGCQKTEKGTLCPFDTTLESMRKSIDSSALAEVHYAL</sequence>
<evidence type="ECO:0000313" key="4">
    <source>
        <dbReference type="EMBL" id="KHN55857.1"/>
    </source>
</evidence>
<evidence type="ECO:0000256" key="2">
    <source>
        <dbReference type="ARBA" id="ARBA00022801"/>
    </source>
</evidence>
<accession>A0A7V8ILW4</accession>
<keyword evidence="2" id="KW-0378">Hydrolase</keyword>
<feature type="signal peptide" evidence="3">
    <location>
        <begin position="1"/>
        <end position="27"/>
    </location>
</feature>
<dbReference type="Proteomes" id="UP000053038">
    <property type="component" value="Unassembled WGS sequence"/>
</dbReference>
<gene>
    <name evidence="4" type="ORF">OI69_01810</name>
</gene>
<comment type="similarity">
    <text evidence="1">Belongs to the histidine acid phosphatase family.</text>
</comment>
<dbReference type="InterPro" id="IPR000560">
    <property type="entry name" value="His_Pase_clade-2"/>
</dbReference>
<reference evidence="4 5" key="1">
    <citation type="submission" date="2014-10" db="EMBL/GenBank/DDBJ databases">
        <title>Genome sequence of Pectobacterium carotovorum M022.</title>
        <authorList>
            <person name="Chan K.-G."/>
            <person name="Tan W.-S."/>
        </authorList>
    </citation>
    <scope>NUCLEOTIDE SEQUENCE [LARGE SCALE GENOMIC DNA]</scope>
    <source>
        <strain evidence="4 5">M022</strain>
    </source>
</reference>
<keyword evidence="3" id="KW-0732">Signal</keyword>
<dbReference type="PANTHER" id="PTHR11567">
    <property type="entry name" value="ACID PHOSPHATASE-RELATED"/>
    <property type="match status" value="1"/>
</dbReference>
<dbReference type="CDD" id="cd07061">
    <property type="entry name" value="HP_HAP_like"/>
    <property type="match status" value="1"/>
</dbReference>
<comment type="caution">
    <text evidence="4">The sequence shown here is derived from an EMBL/GenBank/DDBJ whole genome shotgun (WGS) entry which is preliminary data.</text>
</comment>
<dbReference type="AlphaFoldDB" id="A0A7V8ILW4"/>
<evidence type="ECO:0000256" key="1">
    <source>
        <dbReference type="ARBA" id="ARBA00005375"/>
    </source>
</evidence>
<dbReference type="GO" id="GO:0050308">
    <property type="term" value="F:sugar-phosphatase activity"/>
    <property type="evidence" value="ECO:0007669"/>
    <property type="project" value="TreeGrafter"/>
</dbReference>
<dbReference type="InterPro" id="IPR029033">
    <property type="entry name" value="His_PPase_superfam"/>
</dbReference>
<evidence type="ECO:0000256" key="3">
    <source>
        <dbReference type="SAM" id="SignalP"/>
    </source>
</evidence>
<dbReference type="OrthoDB" id="395886at2"/>
<dbReference type="InterPro" id="IPR050645">
    <property type="entry name" value="Histidine_acid_phosphatase"/>
</dbReference>
<feature type="chain" id="PRO_5030696271" evidence="3">
    <location>
        <begin position="28"/>
        <end position="437"/>
    </location>
</feature>
<dbReference type="EMBL" id="JSXC01000003">
    <property type="protein sequence ID" value="KHN55857.1"/>
    <property type="molecule type" value="Genomic_DNA"/>
</dbReference>
<dbReference type="InterPro" id="IPR033379">
    <property type="entry name" value="Acid_Pase_AS"/>
</dbReference>
<name>A0A7V8ILW4_9GAMM</name>
<dbReference type="PROSITE" id="PS00616">
    <property type="entry name" value="HIS_ACID_PHOSPHAT_1"/>
    <property type="match status" value="1"/>
</dbReference>
<dbReference type="GO" id="GO:0030288">
    <property type="term" value="C:outer membrane-bounded periplasmic space"/>
    <property type="evidence" value="ECO:0007669"/>
    <property type="project" value="TreeGrafter"/>
</dbReference>
<protein>
    <submittedName>
        <fullName evidence="4">3-phytase</fullName>
    </submittedName>
</protein>
<proteinExistence type="inferred from homology"/>
<keyword evidence="5" id="KW-1185">Reference proteome</keyword>
<dbReference type="PANTHER" id="PTHR11567:SF110">
    <property type="entry name" value="2-PHOSPHOXYLOSE PHOSPHATASE 1"/>
    <property type="match status" value="1"/>
</dbReference>
<evidence type="ECO:0000313" key="5">
    <source>
        <dbReference type="Proteomes" id="UP000053038"/>
    </source>
</evidence>